<reference evidence="1 2" key="2">
    <citation type="journal article" date="2015" name="Antonie Van Leeuwenhoek">
        <title>Thioclava indica sp. nov., isolated from surface seawater of the Indian Ocean.</title>
        <authorList>
            <person name="Liu Y."/>
            <person name="Lai Q."/>
            <person name="Du J."/>
            <person name="Xu H."/>
            <person name="Jiang L."/>
            <person name="Shao Z."/>
        </authorList>
    </citation>
    <scope>NUCLEOTIDE SEQUENCE [LARGE SCALE GENOMIC DNA]</scope>
    <source>
        <strain evidence="1 2">13D2W-2</strain>
    </source>
</reference>
<protein>
    <recommendedName>
        <fullName evidence="3">Glycosyltransferase 2-like domain-containing protein</fullName>
    </recommendedName>
</protein>
<dbReference type="OrthoDB" id="848759at2"/>
<comment type="caution">
    <text evidence="1">The sequence shown here is derived from an EMBL/GenBank/DDBJ whole genome shotgun (WGS) entry which is preliminary data.</text>
</comment>
<evidence type="ECO:0008006" key="3">
    <source>
        <dbReference type="Google" id="ProtNLM"/>
    </source>
</evidence>
<dbReference type="AlphaFoldDB" id="A0A085TYL0"/>
<proteinExistence type="predicted"/>
<dbReference type="Proteomes" id="UP000028607">
    <property type="component" value="Unassembled WGS sequence"/>
</dbReference>
<organism evidence="1 2">
    <name type="scientific">Thioclava atlantica</name>
    <dbReference type="NCBI Taxonomy" id="1317124"/>
    <lineage>
        <taxon>Bacteria</taxon>
        <taxon>Pseudomonadati</taxon>
        <taxon>Pseudomonadota</taxon>
        <taxon>Alphaproteobacteria</taxon>
        <taxon>Rhodobacterales</taxon>
        <taxon>Paracoccaceae</taxon>
        <taxon>Thioclava</taxon>
    </lineage>
</organism>
<evidence type="ECO:0000313" key="2">
    <source>
        <dbReference type="Proteomes" id="UP000028607"/>
    </source>
</evidence>
<keyword evidence="2" id="KW-1185">Reference proteome</keyword>
<dbReference type="EMBL" id="AQRC01000004">
    <property type="protein sequence ID" value="KFE35807.1"/>
    <property type="molecule type" value="Genomic_DNA"/>
</dbReference>
<dbReference type="SUPFAM" id="SSF53448">
    <property type="entry name" value="Nucleotide-diphospho-sugar transferases"/>
    <property type="match status" value="1"/>
</dbReference>
<reference evidence="2" key="1">
    <citation type="submission" date="2013-04" db="EMBL/GenBank/DDBJ databases">
        <title>Thioclava sp. 13D2W-2 Genome Sequencing.</title>
        <authorList>
            <person name="Lai Q."/>
            <person name="Li G."/>
            <person name="Shao Z."/>
        </authorList>
    </citation>
    <scope>NUCLEOTIDE SEQUENCE [LARGE SCALE GENOMIC DNA]</scope>
    <source>
        <strain evidence="2">13D2W-2</strain>
    </source>
</reference>
<accession>A0A085TYL0</accession>
<sequence>MSSEDVTICITMGLRPELLRKTLLSLGTLVCEFSVLAVNDFGDEETNREFRSICPNGRIIDLGGHVGHHAAVDRMYRQVRTPYVMHLEDDWHFDRLDFLPASLSLLQRNEAISSVCLRSVDDFALKEDESSRMVFSSIGETRFARLDGLHPQWHGFTFNPHLSRRADWENLQGFSRFKKERHVSRAMRRQGRFVAYLDPGACRHIGWTESVAQPPMSSFKKFKKWARGRVLQR</sequence>
<dbReference type="RefSeq" id="WP_038145059.1">
    <property type="nucleotide sequence ID" value="NZ_AQRC01000004.1"/>
</dbReference>
<evidence type="ECO:0000313" key="1">
    <source>
        <dbReference type="EMBL" id="KFE35807.1"/>
    </source>
</evidence>
<dbReference type="STRING" id="1317124.DW2_07583"/>
<name>A0A085TYL0_9RHOB</name>
<dbReference type="InterPro" id="IPR029044">
    <property type="entry name" value="Nucleotide-diphossugar_trans"/>
</dbReference>
<gene>
    <name evidence="1" type="ORF">DW2_07583</name>
</gene>
<dbReference type="eggNOG" id="COG1216">
    <property type="taxonomic scope" value="Bacteria"/>
</dbReference>
<dbReference type="Gene3D" id="3.90.550.10">
    <property type="entry name" value="Spore Coat Polysaccharide Biosynthesis Protein SpsA, Chain A"/>
    <property type="match status" value="1"/>
</dbReference>